<organism evidence="1 2">
    <name type="scientific">Thelephora terrestris</name>
    <dbReference type="NCBI Taxonomy" id="56493"/>
    <lineage>
        <taxon>Eukaryota</taxon>
        <taxon>Fungi</taxon>
        <taxon>Dikarya</taxon>
        <taxon>Basidiomycota</taxon>
        <taxon>Agaricomycotina</taxon>
        <taxon>Agaricomycetes</taxon>
        <taxon>Thelephorales</taxon>
        <taxon>Thelephoraceae</taxon>
        <taxon>Thelephora</taxon>
    </lineage>
</organism>
<dbReference type="EMBL" id="WIUZ02000024">
    <property type="protein sequence ID" value="KAF9778218.1"/>
    <property type="molecule type" value="Genomic_DNA"/>
</dbReference>
<dbReference type="InterPro" id="IPR036047">
    <property type="entry name" value="F-box-like_dom_sf"/>
</dbReference>
<name>A0A9P6L174_9AGAM</name>
<feature type="non-terminal residue" evidence="1">
    <location>
        <position position="1"/>
    </location>
</feature>
<dbReference type="Proteomes" id="UP000736335">
    <property type="component" value="Unassembled WGS sequence"/>
</dbReference>
<gene>
    <name evidence="1" type="ORF">BJ322DRAFT_977710</name>
</gene>
<dbReference type="Gene3D" id="1.20.1280.50">
    <property type="match status" value="1"/>
</dbReference>
<dbReference type="SUPFAM" id="SSF81383">
    <property type="entry name" value="F-box domain"/>
    <property type="match status" value="1"/>
</dbReference>
<comment type="caution">
    <text evidence="1">The sequence shown here is derived from an EMBL/GenBank/DDBJ whole genome shotgun (WGS) entry which is preliminary data.</text>
</comment>
<reference evidence="1" key="2">
    <citation type="submission" date="2020-11" db="EMBL/GenBank/DDBJ databases">
        <authorList>
            <consortium name="DOE Joint Genome Institute"/>
            <person name="Kuo A."/>
            <person name="Miyauchi S."/>
            <person name="Kiss E."/>
            <person name="Drula E."/>
            <person name="Kohler A."/>
            <person name="Sanchez-Garcia M."/>
            <person name="Andreopoulos B."/>
            <person name="Barry K.W."/>
            <person name="Bonito G."/>
            <person name="Buee M."/>
            <person name="Carver A."/>
            <person name="Chen C."/>
            <person name="Cichocki N."/>
            <person name="Clum A."/>
            <person name="Culley D."/>
            <person name="Crous P.W."/>
            <person name="Fauchery L."/>
            <person name="Girlanda M."/>
            <person name="Hayes R."/>
            <person name="Keri Z."/>
            <person name="Labutti K."/>
            <person name="Lipzen A."/>
            <person name="Lombard V."/>
            <person name="Magnuson J."/>
            <person name="Maillard F."/>
            <person name="Morin E."/>
            <person name="Murat C."/>
            <person name="Nolan M."/>
            <person name="Ohm R."/>
            <person name="Pangilinan J."/>
            <person name="Pereira M."/>
            <person name="Perotto S."/>
            <person name="Peter M."/>
            <person name="Riley R."/>
            <person name="Sitrit Y."/>
            <person name="Stielow B."/>
            <person name="Szollosi G."/>
            <person name="Zifcakova L."/>
            <person name="Stursova M."/>
            <person name="Spatafora J.W."/>
            <person name="Tedersoo L."/>
            <person name="Vaario L.-M."/>
            <person name="Yamada A."/>
            <person name="Yan M."/>
            <person name="Wang P."/>
            <person name="Xu J."/>
            <person name="Bruns T."/>
            <person name="Baldrian P."/>
            <person name="Vilgalys R."/>
            <person name="Henrissat B."/>
            <person name="Grigoriev I.V."/>
            <person name="Hibbett D."/>
            <person name="Nagy L.G."/>
            <person name="Martin F.M."/>
        </authorList>
    </citation>
    <scope>NUCLEOTIDE SEQUENCE</scope>
    <source>
        <strain evidence="1">UH-Tt-Lm1</strain>
    </source>
</reference>
<accession>A0A9P6L174</accession>
<keyword evidence="2" id="KW-1185">Reference proteome</keyword>
<protein>
    <recommendedName>
        <fullName evidence="3">F-box domain-containing protein</fullName>
    </recommendedName>
</protein>
<evidence type="ECO:0000313" key="1">
    <source>
        <dbReference type="EMBL" id="KAF9778218.1"/>
    </source>
</evidence>
<sequence>VLERPTELYARSEHSLTSSRLLSIQRSTNLLNPMDRIPPESLTSIFDFTCRPDGRTKGTGFLATNLTGYGKDIVTLTHVCRYWRATILSNPKFWTTANLTHGFMTSALLKRSRSMPI</sequence>
<evidence type="ECO:0008006" key="3">
    <source>
        <dbReference type="Google" id="ProtNLM"/>
    </source>
</evidence>
<evidence type="ECO:0000313" key="2">
    <source>
        <dbReference type="Proteomes" id="UP000736335"/>
    </source>
</evidence>
<dbReference type="OrthoDB" id="2269034at2759"/>
<feature type="non-terminal residue" evidence="1">
    <location>
        <position position="117"/>
    </location>
</feature>
<reference evidence="1" key="1">
    <citation type="journal article" date="2020" name="Nat. Commun.">
        <title>Large-scale genome sequencing of mycorrhizal fungi provides insights into the early evolution of symbiotic traits.</title>
        <authorList>
            <person name="Miyauchi S."/>
            <person name="Kiss E."/>
            <person name="Kuo A."/>
            <person name="Drula E."/>
            <person name="Kohler A."/>
            <person name="Sanchez-Garcia M."/>
            <person name="Morin E."/>
            <person name="Andreopoulos B."/>
            <person name="Barry K.W."/>
            <person name="Bonito G."/>
            <person name="Buee M."/>
            <person name="Carver A."/>
            <person name="Chen C."/>
            <person name="Cichocki N."/>
            <person name="Clum A."/>
            <person name="Culley D."/>
            <person name="Crous P.W."/>
            <person name="Fauchery L."/>
            <person name="Girlanda M."/>
            <person name="Hayes R.D."/>
            <person name="Keri Z."/>
            <person name="LaButti K."/>
            <person name="Lipzen A."/>
            <person name="Lombard V."/>
            <person name="Magnuson J."/>
            <person name="Maillard F."/>
            <person name="Murat C."/>
            <person name="Nolan M."/>
            <person name="Ohm R.A."/>
            <person name="Pangilinan J."/>
            <person name="Pereira M.F."/>
            <person name="Perotto S."/>
            <person name="Peter M."/>
            <person name="Pfister S."/>
            <person name="Riley R."/>
            <person name="Sitrit Y."/>
            <person name="Stielow J.B."/>
            <person name="Szollosi G."/>
            <person name="Zifcakova L."/>
            <person name="Stursova M."/>
            <person name="Spatafora J.W."/>
            <person name="Tedersoo L."/>
            <person name="Vaario L.M."/>
            <person name="Yamada A."/>
            <person name="Yan M."/>
            <person name="Wang P."/>
            <person name="Xu J."/>
            <person name="Bruns T."/>
            <person name="Baldrian P."/>
            <person name="Vilgalys R."/>
            <person name="Dunand C."/>
            <person name="Henrissat B."/>
            <person name="Grigoriev I.V."/>
            <person name="Hibbett D."/>
            <person name="Nagy L.G."/>
            <person name="Martin F.M."/>
        </authorList>
    </citation>
    <scope>NUCLEOTIDE SEQUENCE</scope>
    <source>
        <strain evidence="1">UH-Tt-Lm1</strain>
    </source>
</reference>
<dbReference type="AlphaFoldDB" id="A0A9P6L174"/>
<proteinExistence type="predicted"/>